<keyword evidence="9" id="KW-1185">Reference proteome</keyword>
<dbReference type="HAMAP" id="MF_00479">
    <property type="entry name" value="RsxG_RnfG"/>
    <property type="match status" value="1"/>
</dbReference>
<keyword evidence="5 6" id="KW-0249">Electron transport</keyword>
<feature type="modified residue" description="FMN phosphoryl threonine" evidence="6">
    <location>
        <position position="164"/>
    </location>
</feature>
<dbReference type="Pfam" id="PF04205">
    <property type="entry name" value="FMN_bind"/>
    <property type="match status" value="1"/>
</dbReference>
<keyword evidence="4 6" id="KW-0288">FMN</keyword>
<dbReference type="STRING" id="474960.SAMN05216180_0302"/>
<gene>
    <name evidence="6" type="primary">rnfG</name>
    <name evidence="8" type="ORF">SAMN05216180_0302</name>
</gene>
<dbReference type="GO" id="GO:0022900">
    <property type="term" value="P:electron transport chain"/>
    <property type="evidence" value="ECO:0007669"/>
    <property type="project" value="UniProtKB-UniRule"/>
</dbReference>
<evidence type="ECO:0000256" key="3">
    <source>
        <dbReference type="ARBA" id="ARBA00022630"/>
    </source>
</evidence>
<dbReference type="SMART" id="SM00900">
    <property type="entry name" value="FMN_bind"/>
    <property type="match status" value="1"/>
</dbReference>
<dbReference type="PANTHER" id="PTHR36118">
    <property type="entry name" value="ION-TRANSLOCATING OXIDOREDUCTASE COMPLEX SUBUNIT G"/>
    <property type="match status" value="1"/>
</dbReference>
<comment type="subcellular location">
    <subcellularLocation>
        <location evidence="6">Cell membrane</location>
        <topology evidence="6">Single-pass membrane protein</topology>
    </subcellularLocation>
</comment>
<dbReference type="GO" id="GO:0005886">
    <property type="term" value="C:plasma membrane"/>
    <property type="evidence" value="ECO:0007669"/>
    <property type="project" value="UniProtKB-SubCell"/>
</dbReference>
<evidence type="ECO:0000313" key="9">
    <source>
        <dbReference type="Proteomes" id="UP000199158"/>
    </source>
</evidence>
<feature type="domain" description="FMN-binding" evidence="7">
    <location>
        <begin position="93"/>
        <end position="181"/>
    </location>
</feature>
<name>A0A1H7YWE7_9FIRM</name>
<comment type="subunit">
    <text evidence="6">The complex is composed of six subunits: RnfA, RnfB, RnfC, RnfD, RnfE and RnfG.</text>
</comment>
<dbReference type="EMBL" id="FOCG01000001">
    <property type="protein sequence ID" value="SEM50582.1"/>
    <property type="molecule type" value="Genomic_DNA"/>
</dbReference>
<evidence type="ECO:0000259" key="7">
    <source>
        <dbReference type="SMART" id="SM00900"/>
    </source>
</evidence>
<keyword evidence="6" id="KW-0472">Membrane</keyword>
<evidence type="ECO:0000256" key="4">
    <source>
        <dbReference type="ARBA" id="ARBA00022643"/>
    </source>
</evidence>
<comment type="function">
    <text evidence="6">Part of a membrane-bound complex that couples electron transfer with translocation of ions across the membrane.</text>
</comment>
<dbReference type="Proteomes" id="UP000199158">
    <property type="component" value="Unassembled WGS sequence"/>
</dbReference>
<dbReference type="PIRSF" id="PIRSF006091">
    <property type="entry name" value="E_trnsport_RnfG"/>
    <property type="match status" value="1"/>
</dbReference>
<dbReference type="InterPro" id="IPR010209">
    <property type="entry name" value="Ion_transpt_RnfG/RsxG"/>
</dbReference>
<protein>
    <recommendedName>
        <fullName evidence="6">Ion-translocating oxidoreductase complex subunit G</fullName>
        <ecNumber evidence="6">7.-.-.-</ecNumber>
    </recommendedName>
    <alternativeName>
        <fullName evidence="6">Rnf electron transport complex subunit G</fullName>
    </alternativeName>
</protein>
<organism evidence="8 9">
    <name type="scientific">Hydrogenoanaerobacterium saccharovorans</name>
    <dbReference type="NCBI Taxonomy" id="474960"/>
    <lineage>
        <taxon>Bacteria</taxon>
        <taxon>Bacillati</taxon>
        <taxon>Bacillota</taxon>
        <taxon>Clostridia</taxon>
        <taxon>Eubacteriales</taxon>
        <taxon>Oscillospiraceae</taxon>
        <taxon>Hydrogenoanaerobacterium</taxon>
    </lineage>
</organism>
<dbReference type="GO" id="GO:0009055">
    <property type="term" value="F:electron transfer activity"/>
    <property type="evidence" value="ECO:0007669"/>
    <property type="project" value="InterPro"/>
</dbReference>
<dbReference type="EC" id="7.-.-.-" evidence="6"/>
<keyword evidence="6" id="KW-1003">Cell membrane</keyword>
<dbReference type="AlphaFoldDB" id="A0A1H7YWE7"/>
<keyword evidence="1 6" id="KW-0813">Transport</keyword>
<evidence type="ECO:0000256" key="5">
    <source>
        <dbReference type="ARBA" id="ARBA00022982"/>
    </source>
</evidence>
<comment type="similarity">
    <text evidence="6">Belongs to the RnfG family.</text>
</comment>
<proteinExistence type="inferred from homology"/>
<keyword evidence="6" id="KW-1133">Transmembrane helix</keyword>
<sequence>MSKAKEILMPVLVLGVVCLVVTALLGVTNFFTAPIIAANQGSKTDSSRKVVLADGDKFTKVDLPESELTGLGVTEVYKAENGAGYAITTAVVGYHGEITSMFGIDPEGKIVGLTVLSHTETKGLGERIADKDWQSQFIGKSGTLNLVKGTGGGDNDIAALAGATISSTAMTTAANSALAAFEMAKGA</sequence>
<keyword evidence="6" id="KW-0812">Transmembrane</keyword>
<comment type="cofactor">
    <cofactor evidence="6">
        <name>FMN</name>
        <dbReference type="ChEBI" id="CHEBI:58210"/>
    </cofactor>
</comment>
<evidence type="ECO:0000256" key="6">
    <source>
        <dbReference type="HAMAP-Rule" id="MF_00479"/>
    </source>
</evidence>
<evidence type="ECO:0000256" key="1">
    <source>
        <dbReference type="ARBA" id="ARBA00022448"/>
    </source>
</evidence>
<evidence type="ECO:0000313" key="8">
    <source>
        <dbReference type="EMBL" id="SEM50582.1"/>
    </source>
</evidence>
<dbReference type="InterPro" id="IPR007329">
    <property type="entry name" value="FMN-bd"/>
</dbReference>
<keyword evidence="2 6" id="KW-0597">Phosphoprotein</keyword>
<dbReference type="OrthoDB" id="9794010at2"/>
<keyword evidence="3 6" id="KW-0285">Flavoprotein</keyword>
<keyword evidence="6" id="KW-1278">Translocase</keyword>
<evidence type="ECO:0000256" key="2">
    <source>
        <dbReference type="ARBA" id="ARBA00022553"/>
    </source>
</evidence>
<reference evidence="8 9" key="1">
    <citation type="submission" date="2016-10" db="EMBL/GenBank/DDBJ databases">
        <authorList>
            <person name="de Groot N.N."/>
        </authorList>
    </citation>
    <scope>NUCLEOTIDE SEQUENCE [LARGE SCALE GENOMIC DNA]</scope>
    <source>
        <strain evidence="8 9">CGMCC 1.5070</strain>
    </source>
</reference>
<accession>A0A1H7YWE7</accession>
<dbReference type="PANTHER" id="PTHR36118:SF1">
    <property type="entry name" value="ION-TRANSLOCATING OXIDOREDUCTASE COMPLEX SUBUNIT G"/>
    <property type="match status" value="1"/>
</dbReference>
<dbReference type="RefSeq" id="WP_092750945.1">
    <property type="nucleotide sequence ID" value="NZ_FOCG01000001.1"/>
</dbReference>
<dbReference type="GO" id="GO:0010181">
    <property type="term" value="F:FMN binding"/>
    <property type="evidence" value="ECO:0007669"/>
    <property type="project" value="InterPro"/>
</dbReference>
<dbReference type="NCBIfam" id="TIGR01947">
    <property type="entry name" value="rnfG"/>
    <property type="match status" value="1"/>
</dbReference>